<dbReference type="AlphaFoldDB" id="A0A2D0S8C2"/>
<reference evidence="2" key="2">
    <citation type="submission" date="2025-08" db="UniProtKB">
        <authorList>
            <consortium name="RefSeq"/>
        </authorList>
    </citation>
    <scope>IDENTIFICATION</scope>
    <source>
        <tissue evidence="2">Blood</tissue>
    </source>
</reference>
<dbReference type="RefSeq" id="XP_017338993.1">
    <property type="nucleotide sequence ID" value="XM_017483504.3"/>
</dbReference>
<keyword evidence="1" id="KW-1185">Reference proteome</keyword>
<proteinExistence type="predicted"/>
<dbReference type="PANTHER" id="PTHR14890">
    <property type="entry name" value="FANCONI ANEMIA CORE COMPLEX-ASSOCIATED PROTEIN 100"/>
    <property type="match status" value="1"/>
</dbReference>
<dbReference type="CTD" id="80233"/>
<evidence type="ECO:0000313" key="1">
    <source>
        <dbReference type="Proteomes" id="UP000221080"/>
    </source>
</evidence>
<evidence type="ECO:0000313" key="2">
    <source>
        <dbReference type="RefSeq" id="XP_017338993.1"/>
    </source>
</evidence>
<dbReference type="GO" id="GO:0036297">
    <property type="term" value="P:interstrand cross-link repair"/>
    <property type="evidence" value="ECO:0007669"/>
    <property type="project" value="InterPro"/>
</dbReference>
<dbReference type="Proteomes" id="UP000221080">
    <property type="component" value="Chromosome 13"/>
</dbReference>
<protein>
    <submittedName>
        <fullName evidence="2">Fanconi anemia core complex-associated protein 100</fullName>
    </submittedName>
</protein>
<sequence>MEGVRCLVECWADFGDLLSAKVICHGPDVILSTGSEHIFVFSGQERRVKTVLQFDSPVTSLALSADQCSLYALCENNLLYCTTLSPESSSFSAEQGDDPALSVVSRDNVLVKDGTALSFTVAEDILITVSLQESFWRFHLYELAPFSSRSPGLQKGAGFQVPAVTGVSQNDVVLQARTSSAPALTCIYPNSSPKGHACKRQPRLDPLLFRLLFGVDASLINSPVILCGLPDGRLVFSPLLLPALTSSRGEQKPQIRTLYSLEQPVAFIGTSVIGDQGPQCLVVIGQRGRILLIRANQRSSDGKAADCGFIEHIVQGPVVCACVDGEHLYYSTATNLFCLSLSKTLTRSSSSSPITAVSEGDSTRPESVVCLNMCRIIALTEPSISPTGSVQLLAVSLSGRLLQVTLPQDSDKANMSRLASSQAGQKIKDLLAGIGNVWERATLEKQQLELKNNTLKRLNHVLNICHLLLNCQKTDQEVCERQPTISCHGAAKWSTLLQKDSLVLTCILENQSSCALDQGWTLCLQVQPSLSVSAGGSSRTYSFALMKLDCGQKAEVTLPLERAGDLFLPVQIYCSLVYTLQSLFNPEEYRQLSTSDTSLSQLITHTGCICLSLNTLTLDWLDALRIGEPTPNGDHIPKQISTWEATRMLLSSRQIHTDEPVMPTAAPHTVAIHISSELLRNRLSLPDCGSAPLCISVLKWLLCGTSKTEGQEVVQSPVVCAKGPDRQAVRLLTKEVILSDFRAEGPLSVVEVRVESVSVSAVCGLHHAILRRVQALLKDAAMQLEKPAELRGQRLCEAVRHMEHLYKDLQDFHDPADGVMKTRRMSESLFHLYLQLREKPFVIL</sequence>
<dbReference type="Pfam" id="PF15146">
    <property type="entry name" value="FANCAA"/>
    <property type="match status" value="1"/>
</dbReference>
<reference evidence="1" key="1">
    <citation type="journal article" date="2016" name="Nat. Commun.">
        <title>The channel catfish genome sequence provides insights into the evolution of scale formation in teleosts.</title>
        <authorList>
            <person name="Liu Z."/>
            <person name="Liu S."/>
            <person name="Yao J."/>
            <person name="Bao L."/>
            <person name="Zhang J."/>
            <person name="Li Y."/>
            <person name="Jiang C."/>
            <person name="Sun L."/>
            <person name="Wang R."/>
            <person name="Zhang Y."/>
            <person name="Zhou T."/>
            <person name="Zeng Q."/>
            <person name="Fu Q."/>
            <person name="Gao S."/>
            <person name="Li N."/>
            <person name="Koren S."/>
            <person name="Jiang Y."/>
            <person name="Zimin A."/>
            <person name="Xu P."/>
            <person name="Phillippy A.M."/>
            <person name="Geng X."/>
            <person name="Song L."/>
            <person name="Sun F."/>
            <person name="Li C."/>
            <person name="Wang X."/>
            <person name="Chen A."/>
            <person name="Jin Y."/>
            <person name="Yuan Z."/>
            <person name="Yang Y."/>
            <person name="Tan S."/>
            <person name="Peatman E."/>
            <person name="Lu J."/>
            <person name="Qin Z."/>
            <person name="Dunham R."/>
            <person name="Li Z."/>
            <person name="Sonstegard T."/>
            <person name="Feng J."/>
            <person name="Danzmann R.G."/>
            <person name="Schroeder S."/>
            <person name="Scheffler B."/>
            <person name="Duke M.V."/>
            <person name="Ballard L."/>
            <person name="Kucuktas H."/>
            <person name="Kaltenboeck L."/>
            <person name="Liu H."/>
            <person name="Armbruster J."/>
            <person name="Xie Y."/>
            <person name="Kirby M.L."/>
            <person name="Tian Y."/>
            <person name="Flanagan M.E."/>
            <person name="Mu W."/>
            <person name="Waldbieser G.C."/>
        </authorList>
    </citation>
    <scope>NUCLEOTIDE SEQUENCE [LARGE SCALE GENOMIC DNA]</scope>
    <source>
        <strain evidence="1">SDA103</strain>
    </source>
</reference>
<dbReference type="OrthoDB" id="6495021at2759"/>
<dbReference type="SUPFAM" id="SSF50978">
    <property type="entry name" value="WD40 repeat-like"/>
    <property type="match status" value="1"/>
</dbReference>
<accession>A0A2D0S8C2</accession>
<dbReference type="OMA" id="RVHHAVI"/>
<name>A0A2D0S8C2_ICTPU</name>
<dbReference type="STRING" id="7998.ENSIPUP00000018735"/>
<dbReference type="PANTHER" id="PTHR14890:SF1">
    <property type="entry name" value="FANCONI ANEMIA CORE COMPLEX-ASSOCIATED PROTEIN 100"/>
    <property type="match status" value="1"/>
</dbReference>
<organism evidence="1 2">
    <name type="scientific">Ictalurus punctatus</name>
    <name type="common">Channel catfish</name>
    <name type="synonym">Silurus punctatus</name>
    <dbReference type="NCBI Taxonomy" id="7998"/>
    <lineage>
        <taxon>Eukaryota</taxon>
        <taxon>Metazoa</taxon>
        <taxon>Chordata</taxon>
        <taxon>Craniata</taxon>
        <taxon>Vertebrata</taxon>
        <taxon>Euteleostomi</taxon>
        <taxon>Actinopterygii</taxon>
        <taxon>Neopterygii</taxon>
        <taxon>Teleostei</taxon>
        <taxon>Ostariophysi</taxon>
        <taxon>Siluriformes</taxon>
        <taxon>Ictaluridae</taxon>
        <taxon>Ictalurus</taxon>
    </lineage>
</organism>
<dbReference type="GO" id="GO:0005654">
    <property type="term" value="C:nucleoplasm"/>
    <property type="evidence" value="ECO:0007669"/>
    <property type="project" value="TreeGrafter"/>
</dbReference>
<dbReference type="InterPro" id="IPR029251">
    <property type="entry name" value="Faap100"/>
</dbReference>
<gene>
    <name evidence="2" type="primary">faap100</name>
</gene>
<dbReference type="GeneID" id="108273868"/>
<dbReference type="GO" id="GO:0043240">
    <property type="term" value="C:Fanconi anaemia nuclear complex"/>
    <property type="evidence" value="ECO:0007669"/>
    <property type="project" value="InterPro"/>
</dbReference>
<dbReference type="InterPro" id="IPR036322">
    <property type="entry name" value="WD40_repeat_dom_sf"/>
</dbReference>
<dbReference type="KEGG" id="ipu:108273868"/>